<sequence length="490" mass="54196">MGGQLIRKALLIAIIALALLEGYLVYMYVFGSPFPYIGTLSIGPYQLIAVRNNEVILYGEYSPPSFRTLITEIIIKGVNMINGRTLWMTNVVSSSLISPLIAFSLVNNDLFLITYGQYVYHIDKWIIAETTINATVINALTGNVISSTAIEATPYVAVLNVINNHVYILIFPPSTNSMIITYYKLSDSPPYITLAWNQTLTNVCGPYGSAVVVGIHEGIKYVLMTIPCNKAIRIYLLNRINGRVVRSIFIKSPLGVTRVYGVINDTVIYLCGPRICGTNMVTNETWSIPIMGYLTSVTTYGDKAIILMMSNNTLIMSTVASNGTVLVSRAIWSYKPPWCAPSYAVEIYSFSAGAIHLVGNYFLVLAGPFALTYTASGYVCLPEAMIIVNAGNGKVITRITRSTWSGISGDLGPNLYIDYTSNNTIIYTQCQLGHCTTYETTPRTLIKDQWYYAITDTPYPTITTTTLLIASTILYETTKENKIQRNKTNF</sequence>
<proteinExistence type="predicted"/>
<gene>
    <name evidence="1" type="ordered locus">Vdis_0507</name>
</gene>
<dbReference type="GeneID" id="9751427"/>
<reference evidence="1 2" key="1">
    <citation type="journal article" date="2010" name="Stand. Genomic Sci.">
        <title>Complete genome sequence of Vulcanisaeta distributa type strain (IC-017).</title>
        <authorList>
            <person name="Mavromatis K."/>
            <person name="Sikorski J."/>
            <person name="Pabst E."/>
            <person name="Teshima H."/>
            <person name="Lapidus A."/>
            <person name="Lucas S."/>
            <person name="Nolan M."/>
            <person name="Glavina Del Rio T."/>
            <person name="Cheng J.F."/>
            <person name="Bruce D."/>
            <person name="Goodwin L."/>
            <person name="Pitluck S."/>
            <person name="Liolios K."/>
            <person name="Ivanova N."/>
            <person name="Mikhailova N."/>
            <person name="Pati A."/>
            <person name="Chen A."/>
            <person name="Palaniappan K."/>
            <person name="Land M."/>
            <person name="Hauser L."/>
            <person name="Chang Y.J."/>
            <person name="Jeffries C.D."/>
            <person name="Rohde M."/>
            <person name="Spring S."/>
            <person name="Goker M."/>
            <person name="Wirth R."/>
            <person name="Woyke T."/>
            <person name="Bristow J."/>
            <person name="Eisen J.A."/>
            <person name="Markowitz V."/>
            <person name="Hugenholtz P."/>
            <person name="Klenk H.P."/>
            <person name="Kyrpides N.C."/>
        </authorList>
    </citation>
    <scope>NUCLEOTIDE SEQUENCE [LARGE SCALE GENOMIC DNA]</scope>
    <source>
        <strain evidence="2">DSM 14429 / JCM 11212 / NBRC 100878 / IC-017</strain>
    </source>
</reference>
<name>E1QUI0_VULDI</name>
<dbReference type="KEGG" id="vdi:Vdis_0507"/>
<accession>E1QUI0</accession>
<reference evidence="2" key="2">
    <citation type="journal article" date="2010" name="Stand. Genomic Sci.">
        <title>Complete genome sequence of Vulcanisaeta distributa type strain (IC-017T).</title>
        <authorList>
            <person name="Mavromatis K."/>
            <person name="Sikorski J."/>
            <person name="Pabst E."/>
            <person name="Teshima H."/>
            <person name="Lapidus A."/>
            <person name="Lucas S."/>
            <person name="Nolan M."/>
            <person name="Glavina Del Rio T."/>
            <person name="Cheng J."/>
            <person name="Bruce D."/>
            <person name="Goodwin L."/>
            <person name="Pitluck S."/>
            <person name="Liolios K."/>
            <person name="Ivanova N."/>
            <person name="Mikhailova N."/>
            <person name="Pati A."/>
            <person name="Chen A."/>
            <person name="Palaniappan K."/>
            <person name="Land M."/>
            <person name="Hauser L."/>
            <person name="Chang Y."/>
            <person name="Jeffries C."/>
            <person name="Rohde M."/>
            <person name="Spring S."/>
            <person name="Goker M."/>
            <person name="Wirth R."/>
            <person name="Woyke T."/>
            <person name="Bristow J."/>
            <person name="Eisen J."/>
            <person name="Markowitz V."/>
            <person name="Hugenholtz P."/>
            <person name="Klenk H."/>
            <person name="Kyrpides N."/>
        </authorList>
    </citation>
    <scope>NUCLEOTIDE SEQUENCE [LARGE SCALE GENOMIC DNA]</scope>
    <source>
        <strain evidence="2">DSM 14429 / JCM 11212 / NBRC 100878 / IC-017</strain>
    </source>
</reference>
<evidence type="ECO:0000313" key="1">
    <source>
        <dbReference type="EMBL" id="ADN49906.1"/>
    </source>
</evidence>
<dbReference type="EMBL" id="CP002100">
    <property type="protein sequence ID" value="ADN49906.1"/>
    <property type="molecule type" value="Genomic_DNA"/>
</dbReference>
<dbReference type="RefSeq" id="WP_013335631.1">
    <property type="nucleotide sequence ID" value="NC_014537.1"/>
</dbReference>
<dbReference type="Proteomes" id="UP000006681">
    <property type="component" value="Chromosome"/>
</dbReference>
<keyword evidence="2" id="KW-1185">Reference proteome</keyword>
<organism evidence="1 2">
    <name type="scientific">Vulcanisaeta distributa (strain DSM 14429 / JCM 11212 / NBRC 100878 / IC-017)</name>
    <dbReference type="NCBI Taxonomy" id="572478"/>
    <lineage>
        <taxon>Archaea</taxon>
        <taxon>Thermoproteota</taxon>
        <taxon>Thermoprotei</taxon>
        <taxon>Thermoproteales</taxon>
        <taxon>Thermoproteaceae</taxon>
        <taxon>Vulcanisaeta</taxon>
    </lineage>
</organism>
<dbReference type="HOGENOM" id="CLU_582195_0_0_2"/>
<dbReference type="OrthoDB" id="383747at2157"/>
<evidence type="ECO:0000313" key="2">
    <source>
        <dbReference type="Proteomes" id="UP000006681"/>
    </source>
</evidence>
<dbReference type="AlphaFoldDB" id="E1QUI0"/>
<dbReference type="STRING" id="572478.Vdis_0507"/>
<protein>
    <submittedName>
        <fullName evidence="1">Uncharacterized protein</fullName>
    </submittedName>
</protein>
<dbReference type="eggNOG" id="arCOG02562">
    <property type="taxonomic scope" value="Archaea"/>
</dbReference>